<dbReference type="Proteomes" id="UP001596392">
    <property type="component" value="Unassembled WGS sequence"/>
</dbReference>
<keyword evidence="1" id="KW-1133">Transmembrane helix</keyword>
<sequence>MTGSGARLGSPRLSRLDRYTAAAVLAGALGVGWRIWLTAHSTPNTNSDEATMGLAALHIGEGRELPIYFYGQHYMGTVEAYLAAPLVALTGPSVTALRIPNILLFASFLALMFVLVRRLFSPGLAAVTVGLLALGSDRVVKNQLIAGGGYPESAPMVAGLLLLTYGLMTRRLTSAYAYAGWGLTFGLIVWNHWLPAPYLVGALAALLAARVLTRRLGAVVLAGSLVGALPLVIDNLTSSFENNSVAVFLGLNGAGSGASLFERLVGGAWFGLPMGMGLCAPSRCEGWSLWWGPVVVALLVAAVVLAVRGLRRLRRTGDDADADERAREMLRLVLAAGGLLSLLSYVRSPAAADTPIESARYLALLGIALPAALWPLWRVVRARTAWAVPAALPVCALALTMLAASVALARQSPGYESAGRGQQEVVAALAESGYTYVHGEYWTCNWISYLSAQQTVCGVVDDRLDRGFNRYESFWRAQAQAVVAPAGSALDTELARRMPTTTPTLVGGYRIYPTPTAP</sequence>
<proteinExistence type="predicted"/>
<feature type="transmembrane region" description="Helical" evidence="1">
    <location>
        <begin position="175"/>
        <end position="194"/>
    </location>
</feature>
<evidence type="ECO:0000313" key="3">
    <source>
        <dbReference type="Proteomes" id="UP001596392"/>
    </source>
</evidence>
<name>A0ABW2H8E4_9ACTN</name>
<comment type="caution">
    <text evidence="2">The sequence shown here is derived from an EMBL/GenBank/DDBJ whole genome shotgun (WGS) entry which is preliminary data.</text>
</comment>
<feature type="transmembrane region" description="Helical" evidence="1">
    <location>
        <begin position="20"/>
        <end position="37"/>
    </location>
</feature>
<feature type="transmembrane region" description="Helical" evidence="1">
    <location>
        <begin position="290"/>
        <end position="308"/>
    </location>
</feature>
<feature type="transmembrane region" description="Helical" evidence="1">
    <location>
        <begin position="384"/>
        <end position="408"/>
    </location>
</feature>
<accession>A0ABW2H8E4</accession>
<feature type="transmembrane region" description="Helical" evidence="1">
    <location>
        <begin position="99"/>
        <end position="116"/>
    </location>
</feature>
<dbReference type="RefSeq" id="WP_376809380.1">
    <property type="nucleotide sequence ID" value="NZ_JBHTAC010000041.1"/>
</dbReference>
<organism evidence="2 3">
    <name type="scientific">Catellatospora aurea</name>
    <dbReference type="NCBI Taxonomy" id="1337874"/>
    <lineage>
        <taxon>Bacteria</taxon>
        <taxon>Bacillati</taxon>
        <taxon>Actinomycetota</taxon>
        <taxon>Actinomycetes</taxon>
        <taxon>Micromonosporales</taxon>
        <taxon>Micromonosporaceae</taxon>
        <taxon>Catellatospora</taxon>
    </lineage>
</organism>
<feature type="transmembrane region" description="Helical" evidence="1">
    <location>
        <begin position="152"/>
        <end position="168"/>
    </location>
</feature>
<evidence type="ECO:0000313" key="2">
    <source>
        <dbReference type="EMBL" id="MFC7246583.1"/>
    </source>
</evidence>
<feature type="transmembrane region" description="Helical" evidence="1">
    <location>
        <begin position="358"/>
        <end position="377"/>
    </location>
</feature>
<evidence type="ECO:0000256" key="1">
    <source>
        <dbReference type="SAM" id="Phobius"/>
    </source>
</evidence>
<evidence type="ECO:0008006" key="4">
    <source>
        <dbReference type="Google" id="ProtNLM"/>
    </source>
</evidence>
<keyword evidence="3" id="KW-1185">Reference proteome</keyword>
<dbReference type="EMBL" id="JBHTAC010000041">
    <property type="protein sequence ID" value="MFC7246583.1"/>
    <property type="molecule type" value="Genomic_DNA"/>
</dbReference>
<keyword evidence="1" id="KW-0472">Membrane</keyword>
<reference evidence="3" key="1">
    <citation type="journal article" date="2019" name="Int. J. Syst. Evol. Microbiol.">
        <title>The Global Catalogue of Microorganisms (GCM) 10K type strain sequencing project: providing services to taxonomists for standard genome sequencing and annotation.</title>
        <authorList>
            <consortium name="The Broad Institute Genomics Platform"/>
            <consortium name="The Broad Institute Genome Sequencing Center for Infectious Disease"/>
            <person name="Wu L."/>
            <person name="Ma J."/>
        </authorList>
    </citation>
    <scope>NUCLEOTIDE SEQUENCE [LARGE SCALE GENOMIC DNA]</scope>
    <source>
        <strain evidence="3">CGMCC 1.9106</strain>
    </source>
</reference>
<keyword evidence="1" id="KW-0812">Transmembrane</keyword>
<feature type="transmembrane region" description="Helical" evidence="1">
    <location>
        <begin position="245"/>
        <end position="270"/>
    </location>
</feature>
<gene>
    <name evidence="2" type="ORF">ACFQO7_29235</name>
</gene>
<feature type="transmembrane region" description="Helical" evidence="1">
    <location>
        <begin position="329"/>
        <end position="346"/>
    </location>
</feature>
<feature type="transmembrane region" description="Helical" evidence="1">
    <location>
        <begin position="123"/>
        <end position="140"/>
    </location>
</feature>
<feature type="transmembrane region" description="Helical" evidence="1">
    <location>
        <begin position="214"/>
        <end position="233"/>
    </location>
</feature>
<protein>
    <recommendedName>
        <fullName evidence="4">4-amino-4-deoxy-L-arabinose transferase-like glycosyltransferase</fullName>
    </recommendedName>
</protein>